<feature type="transmembrane region" description="Helical" evidence="2">
    <location>
        <begin position="94"/>
        <end position="114"/>
    </location>
</feature>
<evidence type="ECO:0000313" key="4">
    <source>
        <dbReference type="Proteomes" id="UP000030752"/>
    </source>
</evidence>
<dbReference type="Proteomes" id="UP000030752">
    <property type="component" value="Unassembled WGS sequence"/>
</dbReference>
<organism evidence="3 4">
    <name type="scientific">Cyphellophora europaea (strain CBS 101466)</name>
    <name type="common">Phialophora europaea</name>
    <dbReference type="NCBI Taxonomy" id="1220924"/>
    <lineage>
        <taxon>Eukaryota</taxon>
        <taxon>Fungi</taxon>
        <taxon>Dikarya</taxon>
        <taxon>Ascomycota</taxon>
        <taxon>Pezizomycotina</taxon>
        <taxon>Eurotiomycetes</taxon>
        <taxon>Chaetothyriomycetidae</taxon>
        <taxon>Chaetothyriales</taxon>
        <taxon>Cyphellophoraceae</taxon>
        <taxon>Cyphellophora</taxon>
    </lineage>
</organism>
<feature type="transmembrane region" description="Helical" evidence="2">
    <location>
        <begin position="126"/>
        <end position="146"/>
    </location>
</feature>
<evidence type="ECO:0000256" key="2">
    <source>
        <dbReference type="SAM" id="Phobius"/>
    </source>
</evidence>
<dbReference type="eggNOG" id="ENOG502SQ3Y">
    <property type="taxonomic scope" value="Eukaryota"/>
</dbReference>
<feature type="transmembrane region" description="Helical" evidence="2">
    <location>
        <begin position="60"/>
        <end position="82"/>
    </location>
</feature>
<dbReference type="RefSeq" id="XP_008719789.1">
    <property type="nucleotide sequence ID" value="XM_008721567.1"/>
</dbReference>
<dbReference type="OrthoDB" id="3254104at2759"/>
<reference evidence="3 4" key="1">
    <citation type="submission" date="2013-03" db="EMBL/GenBank/DDBJ databases">
        <title>The Genome Sequence of Phialophora europaea CBS 101466.</title>
        <authorList>
            <consortium name="The Broad Institute Genomics Platform"/>
            <person name="Cuomo C."/>
            <person name="de Hoog S."/>
            <person name="Gorbushina A."/>
            <person name="Walker B."/>
            <person name="Young S.K."/>
            <person name="Zeng Q."/>
            <person name="Gargeya S."/>
            <person name="Fitzgerald M."/>
            <person name="Haas B."/>
            <person name="Abouelleil A."/>
            <person name="Allen A.W."/>
            <person name="Alvarado L."/>
            <person name="Arachchi H.M."/>
            <person name="Berlin A.M."/>
            <person name="Chapman S.B."/>
            <person name="Gainer-Dewar J."/>
            <person name="Goldberg J."/>
            <person name="Griggs A."/>
            <person name="Gujja S."/>
            <person name="Hansen M."/>
            <person name="Howarth C."/>
            <person name="Imamovic A."/>
            <person name="Ireland A."/>
            <person name="Larimer J."/>
            <person name="McCowan C."/>
            <person name="Murphy C."/>
            <person name="Pearson M."/>
            <person name="Poon T.W."/>
            <person name="Priest M."/>
            <person name="Roberts A."/>
            <person name="Saif S."/>
            <person name="Shea T."/>
            <person name="Sisk P."/>
            <person name="Sykes S."/>
            <person name="Wortman J."/>
            <person name="Nusbaum C."/>
            <person name="Birren B."/>
        </authorList>
    </citation>
    <scope>NUCLEOTIDE SEQUENCE [LARGE SCALE GENOMIC DNA]</scope>
    <source>
        <strain evidence="3 4">CBS 101466</strain>
    </source>
</reference>
<keyword evidence="2" id="KW-1133">Transmembrane helix</keyword>
<evidence type="ECO:0000256" key="1">
    <source>
        <dbReference type="SAM" id="MobiDB-lite"/>
    </source>
</evidence>
<feature type="region of interest" description="Disordered" evidence="1">
    <location>
        <begin position="189"/>
        <end position="252"/>
    </location>
</feature>
<feature type="region of interest" description="Disordered" evidence="1">
    <location>
        <begin position="281"/>
        <end position="401"/>
    </location>
</feature>
<dbReference type="InParanoid" id="W2RMR6"/>
<keyword evidence="2" id="KW-0812">Transmembrane</keyword>
<feature type="compositionally biased region" description="Basic and acidic residues" evidence="1">
    <location>
        <begin position="361"/>
        <end position="377"/>
    </location>
</feature>
<dbReference type="HOGENOM" id="CLU_823871_0_0_1"/>
<evidence type="ECO:0000313" key="3">
    <source>
        <dbReference type="EMBL" id="ETN37620.1"/>
    </source>
</evidence>
<accession>W2RMR6</accession>
<sequence length="401" mass="43968">MRSSSPRPFLRSFPYDSHPPHSTWFLRTTAIAASWLVLAGYTLLSLLVSPSAQLRWSTDVLAALGGIALTAGYLGGLIAYFFARAASFRLDNVLLPLLLSSVGGLFQIVLSWAVHREVQAGKAYVYAPLGVACVGTVLCAGGALFINTQLKIQEAVEESRKRHHEMPGRATGPQYSTTHRHIRGVSASTTWDAQSAGAIPSAGTPFLDHRSQPHSRHTSPQPRHASPALPQHPQPEPYDAHRMPMPPPLRHMSSTELRPIEMHIPEDEAQRRQLLRLLIAKEQADDPHTVSSNPGTGTSSTYRIDWPGGGDDSGMLSPQFPPPPSAQGNKRQSSEISNRWTIGNLLGRKTKTPEPVITQADVKEERDRRRREIERSSLSEGMLRSDQALLSERSAYGNGEA</sequence>
<name>W2RMR6_CYPE1</name>
<dbReference type="EMBL" id="KB822723">
    <property type="protein sequence ID" value="ETN37620.1"/>
    <property type="molecule type" value="Genomic_DNA"/>
</dbReference>
<keyword evidence="4" id="KW-1185">Reference proteome</keyword>
<dbReference type="AlphaFoldDB" id="W2RMR6"/>
<dbReference type="GeneID" id="19974581"/>
<feature type="transmembrane region" description="Helical" evidence="2">
    <location>
        <begin position="24"/>
        <end position="48"/>
    </location>
</feature>
<dbReference type="VEuPathDB" id="FungiDB:HMPREF1541_07242"/>
<protein>
    <submittedName>
        <fullName evidence="3">Uncharacterized protein</fullName>
    </submittedName>
</protein>
<proteinExistence type="predicted"/>
<keyword evidence="2" id="KW-0472">Membrane</keyword>
<feature type="compositionally biased region" description="Polar residues" evidence="1">
    <location>
        <begin position="289"/>
        <end position="302"/>
    </location>
</feature>
<feature type="compositionally biased region" description="Polar residues" evidence="1">
    <location>
        <begin position="326"/>
        <end position="341"/>
    </location>
</feature>
<gene>
    <name evidence="3" type="ORF">HMPREF1541_07242</name>
</gene>